<keyword evidence="6" id="KW-1185">Reference proteome</keyword>
<organism evidence="5 6">
    <name type="scientific">Saccharospirillum mangrovi</name>
    <dbReference type="NCBI Taxonomy" id="2161747"/>
    <lineage>
        <taxon>Bacteria</taxon>
        <taxon>Pseudomonadati</taxon>
        <taxon>Pseudomonadota</taxon>
        <taxon>Gammaproteobacteria</taxon>
        <taxon>Oceanospirillales</taxon>
        <taxon>Saccharospirillaceae</taxon>
        <taxon>Saccharospirillum</taxon>
    </lineage>
</organism>
<dbReference type="RefSeq" id="WP_380695381.1">
    <property type="nucleotide sequence ID" value="NZ_JBHRYR010000003.1"/>
</dbReference>
<protein>
    <recommendedName>
        <fullName evidence="2">Flagellar biosynthetic protein FlhB</fullName>
    </recommendedName>
</protein>
<evidence type="ECO:0000256" key="4">
    <source>
        <dbReference type="ARBA" id="ARBA00025078"/>
    </source>
</evidence>
<dbReference type="Pfam" id="PF01312">
    <property type="entry name" value="Bac_export_2"/>
    <property type="match status" value="1"/>
</dbReference>
<sequence>MNDDTAIALQYDGAKAPTVLATGQAELAEEIIAIAREHQIPIYENPDLVALLSSLQIGQEIPPELYQVIAEIIAFAFYLQGRLPPGFSPESVSEHRPMYDTPPL</sequence>
<proteinExistence type="inferred from homology"/>
<gene>
    <name evidence="5" type="ORF">ACFOOG_08230</name>
</gene>
<evidence type="ECO:0000313" key="6">
    <source>
        <dbReference type="Proteomes" id="UP001595617"/>
    </source>
</evidence>
<evidence type="ECO:0000313" key="5">
    <source>
        <dbReference type="EMBL" id="MFC3852817.1"/>
    </source>
</evidence>
<dbReference type="InterPro" id="IPR006135">
    <property type="entry name" value="T3SS_substrate_exporter"/>
</dbReference>
<keyword evidence="3" id="KW-0813">Transport</keyword>
<reference evidence="6" key="1">
    <citation type="journal article" date="2019" name="Int. J. Syst. Evol. Microbiol.">
        <title>The Global Catalogue of Microorganisms (GCM) 10K type strain sequencing project: providing services to taxonomists for standard genome sequencing and annotation.</title>
        <authorList>
            <consortium name="The Broad Institute Genomics Platform"/>
            <consortium name="The Broad Institute Genome Sequencing Center for Infectious Disease"/>
            <person name="Wu L."/>
            <person name="Ma J."/>
        </authorList>
    </citation>
    <scope>NUCLEOTIDE SEQUENCE [LARGE SCALE GENOMIC DNA]</scope>
    <source>
        <strain evidence="6">IBRC 10765</strain>
    </source>
</reference>
<dbReference type="Gene3D" id="3.40.1690.10">
    <property type="entry name" value="secretion proteins EscU"/>
    <property type="match status" value="1"/>
</dbReference>
<keyword evidence="3" id="KW-0653">Protein transport</keyword>
<name>A0ABV8A057_9GAMM</name>
<dbReference type="SUPFAM" id="SSF160544">
    <property type="entry name" value="EscU C-terminal domain-like"/>
    <property type="match status" value="1"/>
</dbReference>
<keyword evidence="3" id="KW-1006">Bacterial flagellum protein export</keyword>
<dbReference type="PANTHER" id="PTHR30531">
    <property type="entry name" value="FLAGELLAR BIOSYNTHETIC PROTEIN FLHB"/>
    <property type="match status" value="1"/>
</dbReference>
<evidence type="ECO:0000256" key="3">
    <source>
        <dbReference type="ARBA" id="ARBA00023225"/>
    </source>
</evidence>
<dbReference type="PANTHER" id="PTHR30531:SF12">
    <property type="entry name" value="FLAGELLAR BIOSYNTHETIC PROTEIN FLHB"/>
    <property type="match status" value="1"/>
</dbReference>
<evidence type="ECO:0000256" key="2">
    <source>
        <dbReference type="ARBA" id="ARBA00021622"/>
    </source>
</evidence>
<comment type="caution">
    <text evidence="5">The sequence shown here is derived from an EMBL/GenBank/DDBJ whole genome shotgun (WGS) entry which is preliminary data.</text>
</comment>
<dbReference type="InterPro" id="IPR029025">
    <property type="entry name" value="T3SS_substrate_exporter_C"/>
</dbReference>
<comment type="similarity">
    <text evidence="1">Belongs to the type III secretion exporter family.</text>
</comment>
<dbReference type="Proteomes" id="UP001595617">
    <property type="component" value="Unassembled WGS sequence"/>
</dbReference>
<accession>A0ABV8A057</accession>
<evidence type="ECO:0000256" key="1">
    <source>
        <dbReference type="ARBA" id="ARBA00010690"/>
    </source>
</evidence>
<dbReference type="EMBL" id="JBHRYR010000003">
    <property type="protein sequence ID" value="MFC3852817.1"/>
    <property type="molecule type" value="Genomic_DNA"/>
</dbReference>
<comment type="function">
    <text evidence="4">Required for formation of the rod structure in the basal body of the flagellar apparatus. Together with FliI and FliH, may constitute the export apparatus of flagellin.</text>
</comment>